<keyword evidence="4" id="KW-1133">Transmembrane helix</keyword>
<comment type="caution">
    <text evidence="6">The sequence shown here is derived from an EMBL/GenBank/DDBJ whole genome shotgun (WGS) entry which is preliminary data.</text>
</comment>
<dbReference type="Proteomes" id="UP001595705">
    <property type="component" value="Unassembled WGS sequence"/>
</dbReference>
<dbReference type="SUPFAM" id="SSF140478">
    <property type="entry name" value="LemA-like"/>
    <property type="match status" value="1"/>
</dbReference>
<evidence type="ECO:0000256" key="4">
    <source>
        <dbReference type="ARBA" id="ARBA00022989"/>
    </source>
</evidence>
<dbReference type="InterPro" id="IPR023353">
    <property type="entry name" value="LemA-like_dom_sf"/>
</dbReference>
<comment type="subcellular location">
    <subcellularLocation>
        <location evidence="1">Membrane</location>
        <topology evidence="1">Single-pass membrane protein</topology>
    </subcellularLocation>
</comment>
<evidence type="ECO:0000256" key="2">
    <source>
        <dbReference type="ARBA" id="ARBA00008854"/>
    </source>
</evidence>
<gene>
    <name evidence="6" type="ORF">ACFONC_14680</name>
</gene>
<dbReference type="RefSeq" id="WP_386745322.1">
    <property type="nucleotide sequence ID" value="NZ_JBHRYA010000012.1"/>
</dbReference>
<evidence type="ECO:0000256" key="3">
    <source>
        <dbReference type="ARBA" id="ARBA00022692"/>
    </source>
</evidence>
<reference evidence="7" key="1">
    <citation type="journal article" date="2019" name="Int. J. Syst. Evol. Microbiol.">
        <title>The Global Catalogue of Microorganisms (GCM) 10K type strain sequencing project: providing services to taxonomists for standard genome sequencing and annotation.</title>
        <authorList>
            <consortium name="The Broad Institute Genomics Platform"/>
            <consortium name="The Broad Institute Genome Sequencing Center for Infectious Disease"/>
            <person name="Wu L."/>
            <person name="Ma J."/>
        </authorList>
    </citation>
    <scope>NUCLEOTIDE SEQUENCE [LARGE SCALE GENOMIC DNA]</scope>
    <source>
        <strain evidence="7">KCTC 42441</strain>
    </source>
</reference>
<dbReference type="Pfam" id="PF04011">
    <property type="entry name" value="LemA"/>
    <property type="match status" value="1"/>
</dbReference>
<dbReference type="Gene3D" id="1.20.1440.20">
    <property type="entry name" value="LemA-like domain"/>
    <property type="match status" value="1"/>
</dbReference>
<evidence type="ECO:0000313" key="7">
    <source>
        <dbReference type="Proteomes" id="UP001595705"/>
    </source>
</evidence>
<keyword evidence="7" id="KW-1185">Reference proteome</keyword>
<sequence length="185" mass="20715">MTTYLLPAILVAALLAWAVTLFNRLVRLRNQVRTAWADIDVQLTRRHDLVPSLVAAVKGYAGHEAAVLEAVTTLRARATAERAPGRLGELEGELEHALGRLVALQEAYPDLRASENFSQLQRDLVEVEEHLQYARRFYNGAVRDYNDAVQRVPDLLVARSFGFTAAEFFQADDDKRAAVNVELSR</sequence>
<proteinExistence type="inferred from homology"/>
<evidence type="ECO:0000256" key="5">
    <source>
        <dbReference type="ARBA" id="ARBA00023136"/>
    </source>
</evidence>
<dbReference type="InterPro" id="IPR007156">
    <property type="entry name" value="MamQ_LemA"/>
</dbReference>
<dbReference type="EMBL" id="JBHRYA010000012">
    <property type="protein sequence ID" value="MFC3717394.1"/>
    <property type="molecule type" value="Genomic_DNA"/>
</dbReference>
<organism evidence="6 7">
    <name type="scientific">Luteimonas soli</name>
    <dbReference type="NCBI Taxonomy" id="1648966"/>
    <lineage>
        <taxon>Bacteria</taxon>
        <taxon>Pseudomonadati</taxon>
        <taxon>Pseudomonadota</taxon>
        <taxon>Gammaproteobacteria</taxon>
        <taxon>Lysobacterales</taxon>
        <taxon>Lysobacteraceae</taxon>
        <taxon>Luteimonas</taxon>
    </lineage>
</organism>
<keyword evidence="3" id="KW-0812">Transmembrane</keyword>
<name>A0ABV7XN50_9GAMM</name>
<protein>
    <submittedName>
        <fullName evidence="6">LemA family protein</fullName>
    </submittedName>
</protein>
<evidence type="ECO:0000256" key="1">
    <source>
        <dbReference type="ARBA" id="ARBA00004167"/>
    </source>
</evidence>
<evidence type="ECO:0000313" key="6">
    <source>
        <dbReference type="EMBL" id="MFC3717394.1"/>
    </source>
</evidence>
<accession>A0ABV7XN50</accession>
<comment type="similarity">
    <text evidence="2">Belongs to the LemA family.</text>
</comment>
<dbReference type="PANTHER" id="PTHR34478">
    <property type="entry name" value="PROTEIN LEMA"/>
    <property type="match status" value="1"/>
</dbReference>
<dbReference type="PANTHER" id="PTHR34478:SF1">
    <property type="entry name" value="PROTEIN LEMA"/>
    <property type="match status" value="1"/>
</dbReference>
<keyword evidence="5" id="KW-0472">Membrane</keyword>